<dbReference type="Pfam" id="PF08395">
    <property type="entry name" value="7tm_7"/>
    <property type="match status" value="1"/>
</dbReference>
<accession>A0A6P4JQE6</accession>
<evidence type="ECO:0000313" key="7">
    <source>
        <dbReference type="Proteomes" id="UP001652661"/>
    </source>
</evidence>
<feature type="transmembrane region" description="Helical" evidence="6">
    <location>
        <begin position="96"/>
        <end position="117"/>
    </location>
</feature>
<evidence type="ECO:0000313" key="8">
    <source>
        <dbReference type="RefSeq" id="XP_017037033.2"/>
    </source>
</evidence>
<evidence type="ECO:0000256" key="1">
    <source>
        <dbReference type="ARBA" id="ARBA00004651"/>
    </source>
</evidence>
<keyword evidence="2 6" id="KW-1003">Cell membrane</keyword>
<keyword evidence="6" id="KW-0675">Receptor</keyword>
<comment type="function">
    <text evidence="6">Gustatory receptor which mediates acceptance or avoidance behavior, depending on its substrates.</text>
</comment>
<feature type="transmembrane region" description="Helical" evidence="6">
    <location>
        <begin position="293"/>
        <end position="312"/>
    </location>
</feature>
<gene>
    <name evidence="8" type="primary">Gr47a</name>
</gene>
<dbReference type="GO" id="GO:0007165">
    <property type="term" value="P:signal transduction"/>
    <property type="evidence" value="ECO:0007669"/>
    <property type="project" value="UniProtKB-KW"/>
</dbReference>
<evidence type="ECO:0000256" key="3">
    <source>
        <dbReference type="ARBA" id="ARBA00022692"/>
    </source>
</evidence>
<evidence type="ECO:0000256" key="4">
    <source>
        <dbReference type="ARBA" id="ARBA00022989"/>
    </source>
</evidence>
<reference evidence="7" key="1">
    <citation type="submission" date="2025-05" db="UniProtKB">
        <authorList>
            <consortium name="RefSeq"/>
        </authorList>
    </citation>
    <scope>NUCLEOTIDE SEQUENCE [LARGE SCALE GENOMIC DNA]</scope>
    <source>
        <strain evidence="7">14028-0561.14</strain>
    </source>
</reference>
<reference evidence="8" key="2">
    <citation type="submission" date="2025-08" db="UniProtKB">
        <authorList>
            <consortium name="RefSeq"/>
        </authorList>
    </citation>
    <scope>IDENTIFICATION</scope>
    <source>
        <strain evidence="8">14028-0561.14</strain>
        <tissue evidence="8">Whole fly</tissue>
    </source>
</reference>
<evidence type="ECO:0000256" key="6">
    <source>
        <dbReference type="RuleBase" id="RU363108"/>
    </source>
</evidence>
<evidence type="ECO:0000256" key="2">
    <source>
        <dbReference type="ARBA" id="ARBA00022475"/>
    </source>
</evidence>
<dbReference type="InterPro" id="IPR013604">
    <property type="entry name" value="7TM_chemorcpt"/>
</dbReference>
<proteinExistence type="inferred from homology"/>
<feature type="transmembrane region" description="Helical" evidence="6">
    <location>
        <begin position="151"/>
        <end position="169"/>
    </location>
</feature>
<dbReference type="OrthoDB" id="7833070at2759"/>
<name>A0A6P4JQE6_DROKI</name>
<keyword evidence="5 6" id="KW-0472">Membrane</keyword>
<dbReference type="GO" id="GO:0050909">
    <property type="term" value="P:sensory perception of taste"/>
    <property type="evidence" value="ECO:0007669"/>
    <property type="project" value="InterPro"/>
</dbReference>
<sequence>MNRPTINTGLIGLTYKPIKWASMSCSWSVGKMVGTWSLFCSFLSRFMALNGLNTYYFNAKKNGFKDSWKLKLYCLVHHLLCLVALGRMLYNSAGDMRISVSILTMGGTAGFCIHSCWQRRQGIRKLAQELIRMEAKSFWGLPSGSMLRHRFYLKLVFVSITLLRIHLFYPFYLKRLVPHLFLLNLGSYWLVYNMLLAAVFGFYCVMWQICRSQEMINNRMLLLLTRTRQRNRLSEMTRCLKLYSKVLHLSDQVNLEYGHVSVCVLACKSWFQITFGYEIFQMVAAPQSIDMSLGIRIFVFLSYILDAINLFYATDVAEMFIKLREDSWRILRETNRMDRLLSMFTLKLSLHPQRVVFLNVFTFDRKLTLTLFAKSMLYTICWLQGDYNKLKS</sequence>
<keyword evidence="6" id="KW-0807">Transducer</keyword>
<dbReference type="Proteomes" id="UP001652661">
    <property type="component" value="Chromosome 2R"/>
</dbReference>
<organism evidence="7 8">
    <name type="scientific">Drosophila kikkawai</name>
    <name type="common">Fruit fly</name>
    <dbReference type="NCBI Taxonomy" id="30033"/>
    <lineage>
        <taxon>Eukaryota</taxon>
        <taxon>Metazoa</taxon>
        <taxon>Ecdysozoa</taxon>
        <taxon>Arthropoda</taxon>
        <taxon>Hexapoda</taxon>
        <taxon>Insecta</taxon>
        <taxon>Pterygota</taxon>
        <taxon>Neoptera</taxon>
        <taxon>Endopterygota</taxon>
        <taxon>Diptera</taxon>
        <taxon>Brachycera</taxon>
        <taxon>Muscomorpha</taxon>
        <taxon>Ephydroidea</taxon>
        <taxon>Drosophilidae</taxon>
        <taxon>Drosophila</taxon>
        <taxon>Sophophora</taxon>
    </lineage>
</organism>
<comment type="similarity">
    <text evidence="6">Belongs to the insect chemoreceptor superfamily. Gustatory receptor (GR) family.</text>
</comment>
<protein>
    <recommendedName>
        <fullName evidence="6">Gustatory receptor</fullName>
    </recommendedName>
</protein>
<dbReference type="GO" id="GO:0005886">
    <property type="term" value="C:plasma membrane"/>
    <property type="evidence" value="ECO:0007669"/>
    <property type="project" value="UniProtKB-SubCell"/>
</dbReference>
<feature type="transmembrane region" description="Helical" evidence="6">
    <location>
        <begin position="189"/>
        <end position="210"/>
    </location>
</feature>
<dbReference type="GeneID" id="108085075"/>
<feature type="transmembrane region" description="Helical" evidence="6">
    <location>
        <begin position="36"/>
        <end position="58"/>
    </location>
</feature>
<keyword evidence="3 6" id="KW-0812">Transmembrane</keyword>
<dbReference type="OMA" id="LACKSWF"/>
<comment type="subcellular location">
    <subcellularLocation>
        <location evidence="1 6">Cell membrane</location>
        <topology evidence="1 6">Multi-pass membrane protein</topology>
    </subcellularLocation>
</comment>
<keyword evidence="7" id="KW-1185">Reference proteome</keyword>
<evidence type="ECO:0000256" key="5">
    <source>
        <dbReference type="ARBA" id="ARBA00023136"/>
    </source>
</evidence>
<dbReference type="AlphaFoldDB" id="A0A6P4JQE6"/>
<dbReference type="RefSeq" id="XP_017037033.2">
    <property type="nucleotide sequence ID" value="XM_017181544.2"/>
</dbReference>
<keyword evidence="4 6" id="KW-1133">Transmembrane helix</keyword>
<feature type="transmembrane region" description="Helical" evidence="6">
    <location>
        <begin position="70"/>
        <end position="90"/>
    </location>
</feature>
<comment type="caution">
    <text evidence="6">Lacks conserved residue(s) required for the propagation of feature annotation.</text>
</comment>